<organism evidence="1 2">
    <name type="scientific">Funneliformis caledonium</name>
    <dbReference type="NCBI Taxonomy" id="1117310"/>
    <lineage>
        <taxon>Eukaryota</taxon>
        <taxon>Fungi</taxon>
        <taxon>Fungi incertae sedis</taxon>
        <taxon>Mucoromycota</taxon>
        <taxon>Glomeromycotina</taxon>
        <taxon>Glomeromycetes</taxon>
        <taxon>Glomerales</taxon>
        <taxon>Glomeraceae</taxon>
        <taxon>Funneliformis</taxon>
    </lineage>
</organism>
<dbReference type="EMBL" id="CAJVPQ010012647">
    <property type="protein sequence ID" value="CAG8732561.1"/>
    <property type="molecule type" value="Genomic_DNA"/>
</dbReference>
<dbReference type="OrthoDB" id="2438887at2759"/>
<keyword evidence="2" id="KW-1185">Reference proteome</keyword>
<sequence>SPSTGELDLAGNHIETKALYTPEDWTELVQNFEQEVKLSKTSA</sequence>
<accession>A0A9N9NGM6</accession>
<protein>
    <submittedName>
        <fullName evidence="1">10440_t:CDS:1</fullName>
    </submittedName>
</protein>
<evidence type="ECO:0000313" key="1">
    <source>
        <dbReference type="EMBL" id="CAG8732561.1"/>
    </source>
</evidence>
<dbReference type="Proteomes" id="UP000789570">
    <property type="component" value="Unassembled WGS sequence"/>
</dbReference>
<evidence type="ECO:0000313" key="2">
    <source>
        <dbReference type="Proteomes" id="UP000789570"/>
    </source>
</evidence>
<dbReference type="AlphaFoldDB" id="A0A9N9NGM6"/>
<name>A0A9N9NGM6_9GLOM</name>
<feature type="non-terminal residue" evidence="1">
    <location>
        <position position="1"/>
    </location>
</feature>
<comment type="caution">
    <text evidence="1">The sequence shown here is derived from an EMBL/GenBank/DDBJ whole genome shotgun (WGS) entry which is preliminary data.</text>
</comment>
<proteinExistence type="predicted"/>
<reference evidence="1" key="1">
    <citation type="submission" date="2021-06" db="EMBL/GenBank/DDBJ databases">
        <authorList>
            <person name="Kallberg Y."/>
            <person name="Tangrot J."/>
            <person name="Rosling A."/>
        </authorList>
    </citation>
    <scope>NUCLEOTIDE SEQUENCE</scope>
    <source>
        <strain evidence="1">UK204</strain>
    </source>
</reference>
<gene>
    <name evidence="1" type="ORF">FCALED_LOCUS15082</name>
</gene>